<dbReference type="InterPro" id="IPR052054">
    <property type="entry name" value="Oxidative_DNA_repair_enzyme"/>
</dbReference>
<dbReference type="InterPro" id="IPR011257">
    <property type="entry name" value="DNA_glycosylase"/>
</dbReference>
<dbReference type="PANTHER" id="PTHR10242">
    <property type="entry name" value="8-OXOGUANINE DNA GLYCOSYLASE"/>
    <property type="match status" value="1"/>
</dbReference>
<comment type="catalytic activity">
    <reaction evidence="12">
        <text>2'-deoxyribonucleotide-(2'-deoxyribose 5'-phosphate)-2'-deoxyribonucleotide-DNA = a 3'-end 2'-deoxyribonucleotide-(2,3-dehydro-2,3-deoxyribose 5'-phosphate)-DNA + a 5'-end 5'-phospho-2'-deoxyribonucleoside-DNA + H(+)</text>
        <dbReference type="Rhea" id="RHEA:66592"/>
        <dbReference type="Rhea" id="RHEA-COMP:13180"/>
        <dbReference type="Rhea" id="RHEA-COMP:16897"/>
        <dbReference type="Rhea" id="RHEA-COMP:17067"/>
        <dbReference type="ChEBI" id="CHEBI:15378"/>
        <dbReference type="ChEBI" id="CHEBI:136412"/>
        <dbReference type="ChEBI" id="CHEBI:157695"/>
        <dbReference type="ChEBI" id="CHEBI:167181"/>
        <dbReference type="EC" id="4.2.99.18"/>
    </reaction>
</comment>
<dbReference type="Pfam" id="PF00730">
    <property type="entry name" value="HhH-GPD"/>
    <property type="match status" value="1"/>
</dbReference>
<keyword evidence="9" id="KW-0511">Multifunctional enzyme</keyword>
<evidence type="ECO:0000256" key="5">
    <source>
        <dbReference type="ARBA" id="ARBA00022801"/>
    </source>
</evidence>
<evidence type="ECO:0000256" key="10">
    <source>
        <dbReference type="ARBA" id="ARBA00023295"/>
    </source>
</evidence>
<dbReference type="GO" id="GO:0005634">
    <property type="term" value="C:nucleus"/>
    <property type="evidence" value="ECO:0007669"/>
    <property type="project" value="UniProtKB-SubCell"/>
</dbReference>
<keyword evidence="5" id="KW-0378">Hydrolase</keyword>
<evidence type="ECO:0000256" key="4">
    <source>
        <dbReference type="ARBA" id="ARBA00022763"/>
    </source>
</evidence>
<comment type="function">
    <text evidence="11">DNA repair enzyme that incises DNA at 8-oxoG residues. Excises 7,8-dihydro-8-oxoguanine and 2,6-diamino-4-hydroxy-5-N-methylformamidopyrimidine (FAPY) from damaged DNA. Has a beta-lyase activity that nicks DNA 3' to the lesion.</text>
</comment>
<comment type="similarity">
    <text evidence="2">Belongs to the type-1 OGG1 family.</text>
</comment>
<name>A0AAN9W1Y9_9ORTH</name>
<dbReference type="Gene3D" id="1.10.340.30">
    <property type="entry name" value="Hypothetical protein, domain 2"/>
    <property type="match status" value="1"/>
</dbReference>
<dbReference type="InterPro" id="IPR023170">
    <property type="entry name" value="HhH_base_excis_C"/>
</dbReference>
<dbReference type="EMBL" id="JAZDUA010000111">
    <property type="protein sequence ID" value="KAK7867753.1"/>
    <property type="molecule type" value="Genomic_DNA"/>
</dbReference>
<protein>
    <recommendedName>
        <fullName evidence="13">N-glycosylase/DNA lyase</fullName>
        <ecNumber evidence="3">4.2.99.18</ecNumber>
    </recommendedName>
</protein>
<evidence type="ECO:0000256" key="9">
    <source>
        <dbReference type="ARBA" id="ARBA00023268"/>
    </source>
</evidence>
<accession>A0AAN9W1Y9</accession>
<dbReference type="GO" id="GO:0003684">
    <property type="term" value="F:damaged DNA binding"/>
    <property type="evidence" value="ECO:0007669"/>
    <property type="project" value="InterPro"/>
</dbReference>
<dbReference type="PANTHER" id="PTHR10242:SF2">
    <property type="entry name" value="N-GLYCOSYLASE_DNA LYASE"/>
    <property type="match status" value="1"/>
</dbReference>
<comment type="caution">
    <text evidence="15">The sequence shown here is derived from an EMBL/GenBank/DDBJ whole genome shotgun (WGS) entry which is preliminary data.</text>
</comment>
<keyword evidence="8" id="KW-0539">Nucleus</keyword>
<dbReference type="SUPFAM" id="SSF55945">
    <property type="entry name" value="TATA-box binding protein-like"/>
    <property type="match status" value="1"/>
</dbReference>
<comment type="subcellular location">
    <subcellularLocation>
        <location evidence="1">Nucleus</location>
    </subcellularLocation>
</comment>
<dbReference type="GO" id="GO:0034039">
    <property type="term" value="F:8-oxo-7,8-dihydroguanine DNA N-glycosylase activity"/>
    <property type="evidence" value="ECO:0007669"/>
    <property type="project" value="TreeGrafter"/>
</dbReference>
<dbReference type="FunFam" id="1.10.1670.10:FF:000005">
    <property type="entry name" value="N-glycosylase/DNA lyase OGG1"/>
    <property type="match status" value="1"/>
</dbReference>
<evidence type="ECO:0000256" key="2">
    <source>
        <dbReference type="ARBA" id="ARBA00010679"/>
    </source>
</evidence>
<evidence type="ECO:0000256" key="12">
    <source>
        <dbReference type="ARBA" id="ARBA00044632"/>
    </source>
</evidence>
<keyword evidence="6" id="KW-0234">DNA repair</keyword>
<evidence type="ECO:0000256" key="1">
    <source>
        <dbReference type="ARBA" id="ARBA00004123"/>
    </source>
</evidence>
<keyword evidence="16" id="KW-1185">Reference proteome</keyword>
<evidence type="ECO:0000256" key="7">
    <source>
        <dbReference type="ARBA" id="ARBA00023239"/>
    </source>
</evidence>
<evidence type="ECO:0000256" key="8">
    <source>
        <dbReference type="ARBA" id="ARBA00023242"/>
    </source>
</evidence>
<dbReference type="Proteomes" id="UP001378592">
    <property type="component" value="Unassembled WGS sequence"/>
</dbReference>
<evidence type="ECO:0000256" key="13">
    <source>
        <dbReference type="ARBA" id="ARBA00073127"/>
    </source>
</evidence>
<dbReference type="InterPro" id="IPR003265">
    <property type="entry name" value="HhH-GPD_domain"/>
</dbReference>
<evidence type="ECO:0000259" key="14">
    <source>
        <dbReference type="SMART" id="SM00478"/>
    </source>
</evidence>
<dbReference type="AlphaFoldDB" id="A0AAN9W1Y9"/>
<dbReference type="InterPro" id="IPR012904">
    <property type="entry name" value="OGG_N"/>
</dbReference>
<evidence type="ECO:0000256" key="3">
    <source>
        <dbReference type="ARBA" id="ARBA00012720"/>
    </source>
</evidence>
<organism evidence="15 16">
    <name type="scientific">Gryllus longicercus</name>
    <dbReference type="NCBI Taxonomy" id="2509291"/>
    <lineage>
        <taxon>Eukaryota</taxon>
        <taxon>Metazoa</taxon>
        <taxon>Ecdysozoa</taxon>
        <taxon>Arthropoda</taxon>
        <taxon>Hexapoda</taxon>
        <taxon>Insecta</taxon>
        <taxon>Pterygota</taxon>
        <taxon>Neoptera</taxon>
        <taxon>Polyneoptera</taxon>
        <taxon>Orthoptera</taxon>
        <taxon>Ensifera</taxon>
        <taxon>Gryllidea</taxon>
        <taxon>Grylloidea</taxon>
        <taxon>Gryllidae</taxon>
        <taxon>Gryllinae</taxon>
        <taxon>Gryllus</taxon>
    </lineage>
</organism>
<dbReference type="Gene3D" id="3.30.310.40">
    <property type="match status" value="1"/>
</dbReference>
<dbReference type="Gene3D" id="1.10.1670.10">
    <property type="entry name" value="Helix-hairpin-Helix base-excision DNA repair enzymes (C-terminal)"/>
    <property type="match status" value="1"/>
</dbReference>
<dbReference type="SMART" id="SM00478">
    <property type="entry name" value="ENDO3c"/>
    <property type="match status" value="1"/>
</dbReference>
<proteinExistence type="inferred from homology"/>
<evidence type="ECO:0000256" key="11">
    <source>
        <dbReference type="ARBA" id="ARBA00025652"/>
    </source>
</evidence>
<keyword evidence="7" id="KW-0456">Lyase</keyword>
<dbReference type="GO" id="GO:0006285">
    <property type="term" value="P:base-excision repair, AP site formation"/>
    <property type="evidence" value="ECO:0007669"/>
    <property type="project" value="TreeGrafter"/>
</dbReference>
<reference evidence="15 16" key="1">
    <citation type="submission" date="2024-03" db="EMBL/GenBank/DDBJ databases">
        <title>The genome assembly and annotation of the cricket Gryllus longicercus Weissman &amp; Gray.</title>
        <authorList>
            <person name="Szrajer S."/>
            <person name="Gray D."/>
            <person name="Ylla G."/>
        </authorList>
    </citation>
    <scope>NUCLEOTIDE SEQUENCE [LARGE SCALE GENOMIC DNA]</scope>
    <source>
        <strain evidence="15">DAG 2021-001</strain>
        <tissue evidence="15">Whole body minus gut</tissue>
    </source>
</reference>
<dbReference type="GO" id="GO:0006289">
    <property type="term" value="P:nucleotide-excision repair"/>
    <property type="evidence" value="ECO:0007669"/>
    <property type="project" value="InterPro"/>
</dbReference>
<dbReference type="Pfam" id="PF07934">
    <property type="entry name" value="OGG_N"/>
    <property type="match status" value="1"/>
</dbReference>
<keyword evidence="4" id="KW-0227">DNA damage</keyword>
<dbReference type="SUPFAM" id="SSF48150">
    <property type="entry name" value="DNA-glycosylase"/>
    <property type="match status" value="1"/>
</dbReference>
<dbReference type="GO" id="GO:0140078">
    <property type="term" value="F:class I DNA-(apurinic or apyrimidinic site) endonuclease activity"/>
    <property type="evidence" value="ECO:0007669"/>
    <property type="project" value="UniProtKB-EC"/>
</dbReference>
<keyword evidence="10" id="KW-0326">Glycosidase</keyword>
<dbReference type="EC" id="4.2.99.18" evidence="3"/>
<evidence type="ECO:0000313" key="16">
    <source>
        <dbReference type="Proteomes" id="UP001378592"/>
    </source>
</evidence>
<dbReference type="FunFam" id="1.10.340.30:FF:000006">
    <property type="entry name" value="N-glycosylase/DNA lyase isoform X2"/>
    <property type="match status" value="1"/>
</dbReference>
<evidence type="ECO:0000313" key="15">
    <source>
        <dbReference type="EMBL" id="KAK7867753.1"/>
    </source>
</evidence>
<gene>
    <name evidence="15" type="ORF">R5R35_002255</name>
</gene>
<evidence type="ECO:0000256" key="6">
    <source>
        <dbReference type="ARBA" id="ARBA00023204"/>
    </source>
</evidence>
<dbReference type="CDD" id="cd00056">
    <property type="entry name" value="ENDO3c"/>
    <property type="match status" value="1"/>
</dbReference>
<feature type="domain" description="HhH-GPD" evidence="14">
    <location>
        <begin position="138"/>
        <end position="304"/>
    </location>
</feature>
<sequence length="336" mass="38473">MVMKINCKRSELNLLCTLSGGQSFRWREENGKWIGGFAERIWILHQEDDFVFYEVYEKSSQGEGRKNDKSINYLKKSSDTESTNALLTRYFRLNDINLEKSYDEWSSRDKHFKDVCSNFRGIRILDQDPVENVFSFICSSNNNISRISSMVQKMCSLFGEEISVNGKKYYDFPSVSSLADPVVEKQLRSAGFGYRAQYVHQSAVKLTELGGEKWLENLKSLSYDDARQQLMLLPGVGAKVADCVCLMSLGFLGAVPVDTHIFQVAAQWYLPSLRNSKTVTPRIHKEVGDFFRQLYGPYAGWAHTILFCSSLKTFAAPTKRKSIEESKKKQTKKKIM</sequence>